<comment type="caution">
    <text evidence="1">The sequence shown here is derived from an EMBL/GenBank/DDBJ whole genome shotgun (WGS) entry which is preliminary data.</text>
</comment>
<proteinExistence type="predicted"/>
<dbReference type="Proteomes" id="UP001230005">
    <property type="component" value="Unassembled WGS sequence"/>
</dbReference>
<dbReference type="EMBL" id="JAUSUG010000001">
    <property type="protein sequence ID" value="MDQ0252646.1"/>
    <property type="molecule type" value="Genomic_DNA"/>
</dbReference>
<reference evidence="1 2" key="1">
    <citation type="submission" date="2023-07" db="EMBL/GenBank/DDBJ databases">
        <title>Genomic Encyclopedia of Type Strains, Phase IV (KMG-IV): sequencing the most valuable type-strain genomes for metagenomic binning, comparative biology and taxonomic classification.</title>
        <authorList>
            <person name="Goeker M."/>
        </authorList>
    </citation>
    <scope>NUCLEOTIDE SEQUENCE [LARGE SCALE GENOMIC DNA]</scope>
    <source>
        <strain evidence="1 2">DSM 9768</strain>
    </source>
</reference>
<organism evidence="1 2">
    <name type="scientific">Evansella vedderi</name>
    <dbReference type="NCBI Taxonomy" id="38282"/>
    <lineage>
        <taxon>Bacteria</taxon>
        <taxon>Bacillati</taxon>
        <taxon>Bacillota</taxon>
        <taxon>Bacilli</taxon>
        <taxon>Bacillales</taxon>
        <taxon>Bacillaceae</taxon>
        <taxon>Evansella</taxon>
    </lineage>
</organism>
<dbReference type="Gene3D" id="2.60.40.3830">
    <property type="match status" value="1"/>
</dbReference>
<dbReference type="RefSeq" id="WP_307320276.1">
    <property type="nucleotide sequence ID" value="NZ_JAUSUG010000001.1"/>
</dbReference>
<keyword evidence="2" id="KW-1185">Reference proteome</keyword>
<gene>
    <name evidence="1" type="ORF">J2S74_000018</name>
</gene>
<protein>
    <submittedName>
        <fullName evidence="1">Nucleotidyltransferase component of viral defense system</fullName>
    </submittedName>
</protein>
<sequence>MENGEEIGTIDGPLRIVGINEKGEEHKVLVQGSGLSNVQKVWEYHAVIQSQFPSSMEFPAPGLWKLEVYLAEELFGEIVVELIEGNE</sequence>
<name>A0ABT9ZN40_9BACI</name>
<accession>A0ABT9ZN40</accession>
<evidence type="ECO:0000313" key="2">
    <source>
        <dbReference type="Proteomes" id="UP001230005"/>
    </source>
</evidence>
<evidence type="ECO:0000313" key="1">
    <source>
        <dbReference type="EMBL" id="MDQ0252646.1"/>
    </source>
</evidence>